<name>A0A0F9N2U1_9ZZZZ</name>
<dbReference type="EMBL" id="LAZR01008906">
    <property type="protein sequence ID" value="KKM75832.1"/>
    <property type="molecule type" value="Genomic_DNA"/>
</dbReference>
<comment type="caution">
    <text evidence="2">The sequence shown here is derived from an EMBL/GenBank/DDBJ whole genome shotgun (WGS) entry which is preliminary data.</text>
</comment>
<sequence length="521" mass="53759">MQQVLIGGVFGLLHAVNTQYSLISGGIAWTTTKDVRAQTISTSGKLKNLRVKLNDTPGGGTKTYTFTLHRAVGTGAWANTALTCTVASGATQASDTVNEVSVAAGDVVTLECDPTDTPTARYATWTMVFQGDTANESLLLLTLPLSTADTRYANLQGYGYDVVENDMRCVCPTSGTIKNLYVQLQVDPGTAPDAHKFTLRIGGVSQALIVTITADNRTGNDTGNDIAVSAGDILTLITEPLNTPSSSGTAAVGMTFVADTDGESLILSGSQDDLDNTATEYSYLISNHTTTWTTTEAERYQLGQACTLKKLYVLLSGTPGAGNKYTLTVRIAGASSNVVAEVADTATTGNSGALEDTVANDNYVGLQVVPTSTPTVRDAYWGLVSYIVPPVAQAVGSGAVAIAGTLSSVFRFVQSVGGGSIAIAGLLGRFIKISVGAGSIAIAGALGRVLKIAVGDGSIAIAGSLGRKIKIAVGGGAVAMAGTLIAISEWIALTLRGLRGGRGLGLTLHKRILSMTLPRRK</sequence>
<keyword evidence="1" id="KW-1133">Transmembrane helix</keyword>
<evidence type="ECO:0000256" key="1">
    <source>
        <dbReference type="SAM" id="Phobius"/>
    </source>
</evidence>
<gene>
    <name evidence="2" type="ORF">LCGC14_1386240</name>
</gene>
<keyword evidence="1" id="KW-0472">Membrane</keyword>
<proteinExistence type="predicted"/>
<reference evidence="2" key="1">
    <citation type="journal article" date="2015" name="Nature">
        <title>Complex archaea that bridge the gap between prokaryotes and eukaryotes.</title>
        <authorList>
            <person name="Spang A."/>
            <person name="Saw J.H."/>
            <person name="Jorgensen S.L."/>
            <person name="Zaremba-Niedzwiedzka K."/>
            <person name="Martijn J."/>
            <person name="Lind A.E."/>
            <person name="van Eijk R."/>
            <person name="Schleper C."/>
            <person name="Guy L."/>
            <person name="Ettema T.J."/>
        </authorList>
    </citation>
    <scope>NUCLEOTIDE SEQUENCE</scope>
</reference>
<organism evidence="2">
    <name type="scientific">marine sediment metagenome</name>
    <dbReference type="NCBI Taxonomy" id="412755"/>
    <lineage>
        <taxon>unclassified sequences</taxon>
        <taxon>metagenomes</taxon>
        <taxon>ecological metagenomes</taxon>
    </lineage>
</organism>
<dbReference type="AlphaFoldDB" id="A0A0F9N2U1"/>
<feature type="transmembrane region" description="Helical" evidence="1">
    <location>
        <begin position="471"/>
        <end position="493"/>
    </location>
</feature>
<protein>
    <submittedName>
        <fullName evidence="2">Uncharacterized protein</fullName>
    </submittedName>
</protein>
<accession>A0A0F9N2U1</accession>
<evidence type="ECO:0000313" key="2">
    <source>
        <dbReference type="EMBL" id="KKM75832.1"/>
    </source>
</evidence>
<keyword evidence="1" id="KW-0812">Transmembrane</keyword>